<keyword evidence="3" id="KW-1185">Reference proteome</keyword>
<evidence type="ECO:0000313" key="2">
    <source>
        <dbReference type="EMBL" id="QDV72437.1"/>
    </source>
</evidence>
<dbReference type="Proteomes" id="UP000316426">
    <property type="component" value="Chromosome"/>
</dbReference>
<name>A0A518K3U4_9BACT</name>
<evidence type="ECO:0000259" key="1">
    <source>
        <dbReference type="Pfam" id="PF09500"/>
    </source>
</evidence>
<accession>A0A518K3U4</accession>
<dbReference type="Gene3D" id="3.10.129.10">
    <property type="entry name" value="Hotdog Thioesterase"/>
    <property type="match status" value="1"/>
</dbReference>
<sequence>MDSPLGAADPAAEPRRRELQSLLRTEIPIAAQMDVAVDQIAPQGLWLSMPLAPNRNPHQTAFAGSLNSLCTLAGWAMTHLLLEQLGIDGATVLRRSSIKYHEPVESDRVVAWCLPPRDADWEHFVEMLPEKGQAKLDLVVEIAGSVSERPAVLFAGNYVVLGNGES</sequence>
<reference evidence="2 3" key="1">
    <citation type="submission" date="2019-02" db="EMBL/GenBank/DDBJ databases">
        <title>Deep-cultivation of Planctomycetes and their phenomic and genomic characterization uncovers novel biology.</title>
        <authorList>
            <person name="Wiegand S."/>
            <person name="Jogler M."/>
            <person name="Boedeker C."/>
            <person name="Pinto D."/>
            <person name="Vollmers J."/>
            <person name="Rivas-Marin E."/>
            <person name="Kohn T."/>
            <person name="Peeters S.H."/>
            <person name="Heuer A."/>
            <person name="Rast P."/>
            <person name="Oberbeckmann S."/>
            <person name="Bunk B."/>
            <person name="Jeske O."/>
            <person name="Meyerdierks A."/>
            <person name="Storesund J.E."/>
            <person name="Kallscheuer N."/>
            <person name="Luecker S."/>
            <person name="Lage O.M."/>
            <person name="Pohl T."/>
            <person name="Merkel B.J."/>
            <person name="Hornburger P."/>
            <person name="Mueller R.-W."/>
            <person name="Bruemmer F."/>
            <person name="Labrenz M."/>
            <person name="Spormann A.M."/>
            <person name="Op den Camp H."/>
            <person name="Overmann J."/>
            <person name="Amann R."/>
            <person name="Jetten M.S.M."/>
            <person name="Mascher T."/>
            <person name="Medema M.H."/>
            <person name="Devos D.P."/>
            <person name="Kaster A.-K."/>
            <person name="Ovreas L."/>
            <person name="Rohde M."/>
            <person name="Galperin M.Y."/>
            <person name="Jogler C."/>
        </authorList>
    </citation>
    <scope>NUCLEOTIDE SEQUENCE [LARGE SCALE GENOMIC DNA]</scope>
    <source>
        <strain evidence="2 3">Spa11</strain>
    </source>
</reference>
<gene>
    <name evidence="2" type="ORF">Spa11_06130</name>
</gene>
<dbReference type="Pfam" id="PF09500">
    <property type="entry name" value="YiiD_C"/>
    <property type="match status" value="1"/>
</dbReference>
<dbReference type="RefSeq" id="WP_145107281.1">
    <property type="nucleotide sequence ID" value="NZ_CP036349.1"/>
</dbReference>
<dbReference type="NCBIfam" id="TIGR02447">
    <property type="entry name" value="yiiD_Cterm"/>
    <property type="match status" value="1"/>
</dbReference>
<organism evidence="2 3">
    <name type="scientific">Botrimarina mediterranea</name>
    <dbReference type="NCBI Taxonomy" id="2528022"/>
    <lineage>
        <taxon>Bacteria</taxon>
        <taxon>Pseudomonadati</taxon>
        <taxon>Planctomycetota</taxon>
        <taxon>Planctomycetia</taxon>
        <taxon>Pirellulales</taxon>
        <taxon>Lacipirellulaceae</taxon>
        <taxon>Botrimarina</taxon>
    </lineage>
</organism>
<dbReference type="SUPFAM" id="SSF54637">
    <property type="entry name" value="Thioesterase/thiol ester dehydrase-isomerase"/>
    <property type="match status" value="1"/>
</dbReference>
<dbReference type="InterPro" id="IPR012660">
    <property type="entry name" value="YiiD_C"/>
</dbReference>
<dbReference type="InterPro" id="IPR029069">
    <property type="entry name" value="HotDog_dom_sf"/>
</dbReference>
<evidence type="ECO:0000313" key="3">
    <source>
        <dbReference type="Proteomes" id="UP000316426"/>
    </source>
</evidence>
<proteinExistence type="predicted"/>
<dbReference type="AlphaFoldDB" id="A0A518K3U4"/>
<dbReference type="KEGG" id="bmei:Spa11_06130"/>
<dbReference type="EMBL" id="CP036349">
    <property type="protein sequence ID" value="QDV72437.1"/>
    <property type="molecule type" value="Genomic_DNA"/>
</dbReference>
<feature type="domain" description="Thioesterase putative" evidence="1">
    <location>
        <begin position="17"/>
        <end position="161"/>
    </location>
</feature>
<protein>
    <submittedName>
        <fullName evidence="2">Thioesterase (YiiD_Cterm)</fullName>
    </submittedName>
</protein>